<name>A0AB39U6Y3_9BIFI</name>
<dbReference type="Pfam" id="PF00561">
    <property type="entry name" value="Abhydrolase_1"/>
    <property type="match status" value="1"/>
</dbReference>
<proteinExistence type="predicted"/>
<evidence type="ECO:0000313" key="2">
    <source>
        <dbReference type="EMBL" id="XDS44708.1"/>
    </source>
</evidence>
<dbReference type="PANTHER" id="PTHR43798">
    <property type="entry name" value="MONOACYLGLYCEROL LIPASE"/>
    <property type="match status" value="1"/>
</dbReference>
<dbReference type="EMBL" id="CP129674">
    <property type="protein sequence ID" value="XDS44708.1"/>
    <property type="molecule type" value="Genomic_DNA"/>
</dbReference>
<sequence>MYVEERGSGTALLLIHGFGVDHRILSNLSPMLDELGGWRQIFIDLPGHGKTPIGDIQGSQGVVNAVEDWIRDYMGGKPFAVIGNSFGGMVARCIAHDMRDQVLGLATVAGVFVNAHERRTLPGTTVLHEDRELIESLGETGEDYAQMAVVQTADHAAAFKKYVMPGIELADRNALHAISAQYSLEQEPEDQHPEAFTKPSLFITGRQDQVVGYRDAWHRIEHYPRASFAVLDAAGHNVHLEQQTLTEALVKNWLERITAERQ</sequence>
<dbReference type="PANTHER" id="PTHR43798:SF6">
    <property type="entry name" value="HYDROLASE, PUTATIVE (AFU_ORTHOLOGUE AFUA_4G13070)-RELATED"/>
    <property type="match status" value="1"/>
</dbReference>
<dbReference type="Gene3D" id="3.40.50.1820">
    <property type="entry name" value="alpha/beta hydrolase"/>
    <property type="match status" value="1"/>
</dbReference>
<protein>
    <submittedName>
        <fullName evidence="2">Alpha/beta hydrolase</fullName>
    </submittedName>
</protein>
<dbReference type="InterPro" id="IPR029058">
    <property type="entry name" value="AB_hydrolase_fold"/>
</dbReference>
<evidence type="ECO:0000259" key="1">
    <source>
        <dbReference type="Pfam" id="PF00561"/>
    </source>
</evidence>
<reference evidence="2" key="1">
    <citation type="submission" date="2023-07" db="EMBL/GenBank/DDBJ databases">
        <title>Bifidobacterium aquikefiriaerophilum sp. nov. and Bifidobacterium eccum sp. nov., isolated from water kefir.</title>
        <authorList>
            <person name="Breselge S."/>
            <person name="Bellassi P."/>
            <person name="Barcenilla C."/>
            <person name="Alvarez-Ordonez A."/>
            <person name="Morelli L."/>
            <person name="Cotter P.D."/>
        </authorList>
    </citation>
    <scope>NUCLEOTIDE SEQUENCE</scope>
    <source>
        <strain evidence="2">WK041_4_12</strain>
    </source>
</reference>
<organism evidence="2">
    <name type="scientific">Bifidobacterium aquikefiricola</name>
    <dbReference type="NCBI Taxonomy" id="3059038"/>
    <lineage>
        <taxon>Bacteria</taxon>
        <taxon>Bacillati</taxon>
        <taxon>Actinomycetota</taxon>
        <taxon>Actinomycetes</taxon>
        <taxon>Bifidobacteriales</taxon>
        <taxon>Bifidobacteriaceae</taxon>
        <taxon>Bifidobacterium</taxon>
    </lineage>
</organism>
<gene>
    <name evidence="2" type="ORF">QN215_00770</name>
</gene>
<dbReference type="InterPro" id="IPR000073">
    <property type="entry name" value="AB_hydrolase_1"/>
</dbReference>
<dbReference type="KEGG" id="baqk:QN215_00770"/>
<dbReference type="InterPro" id="IPR050266">
    <property type="entry name" value="AB_hydrolase_sf"/>
</dbReference>
<dbReference type="RefSeq" id="WP_369344252.1">
    <property type="nucleotide sequence ID" value="NZ_CP129674.1"/>
</dbReference>
<dbReference type="PRINTS" id="PR00111">
    <property type="entry name" value="ABHYDROLASE"/>
</dbReference>
<accession>A0AB39U6Y3</accession>
<keyword evidence="2" id="KW-0378">Hydrolase</keyword>
<dbReference type="AlphaFoldDB" id="A0AB39U6Y3"/>
<dbReference type="SUPFAM" id="SSF53474">
    <property type="entry name" value="alpha/beta-Hydrolases"/>
    <property type="match status" value="1"/>
</dbReference>
<feature type="domain" description="AB hydrolase-1" evidence="1">
    <location>
        <begin position="11"/>
        <end position="241"/>
    </location>
</feature>
<dbReference type="GO" id="GO:0016787">
    <property type="term" value="F:hydrolase activity"/>
    <property type="evidence" value="ECO:0007669"/>
    <property type="project" value="UniProtKB-KW"/>
</dbReference>